<name>A0A2U3EBV2_PURLI</name>
<evidence type="ECO:0000259" key="2">
    <source>
        <dbReference type="Pfam" id="PF26616"/>
    </source>
</evidence>
<sequence length="746" mass="84676">MMSPLRLTGAEDSQHTLGASLRETGCGCRACYQEPLEKVPGQRRHAVSKPLTADRSVAETTLEQEIATLVSPSDPAVECQPHKKQGGCQRLIRLGLHRRITHMHTKCIAPSLTWPKKAAELPRPRHRLLPARPSHDLSENWILSCFERGTMAEAQQVTQNVCQRYLKKDSLQTVLERLFPGQTDFRIRLREDQWCFTAPRTVTEAEIEYVVDTDESEPSDFWDTLGEYAPGSDDGSGTRRLHLKHIQRLVPPSCSLPRIDDSKKQCPVRCTPIHHKMDPTSGDRCLVDEVLEPVQLRDVVVGDTPHIRSQSFRDAPSLEAYLEDDTNQDYSCRFISVCQRNSWRPLQITRAMMSAMINAHDLSPSLWNVASCFYTRNLDLEDAFCVPLTLSTTGPWIEISYTIRYPEFKEADKEWTMRQSGVCHRVNTETRQSVFILLNPKPNAKGQLLIEKHLSSRIDGRATDGLLSMHQVLLSGYLPAWRQYIASYEAQFLPMANSTFATYIDEPLRLGYDHLISMVNLENRFNKTISLLAATIGLVSDLHALLNVHATIPASSDDSHTGIVFDNHARQCAAFSRTATYLQQRVQTAAQLLANTLSFRDQVIAKEQSGNMLQLNKSAVFITTLTLIYAPASFAAVSIMPILMHMFRVATTWTDQSQTFFGMNFFAMDQPNSRIICTSMIWIYLVATVVITGLTVVFYYWLIQHDGVLFWRLAPKVKVNADWRALARRLTKLDQNVELRDMYRSV</sequence>
<comment type="caution">
    <text evidence="3">The sequence shown here is derived from an EMBL/GenBank/DDBJ whole genome shotgun (WGS) entry which is preliminary data.</text>
</comment>
<feature type="domain" description="CorA-like transporter" evidence="2">
    <location>
        <begin position="285"/>
        <end position="492"/>
    </location>
</feature>
<reference evidence="3 4" key="1">
    <citation type="journal article" date="2016" name="Front. Microbiol.">
        <title>Genome and transcriptome sequences reveal the specific parasitism of the nematophagous Purpureocillium lilacinum 36-1.</title>
        <authorList>
            <person name="Xie J."/>
            <person name="Li S."/>
            <person name="Mo C."/>
            <person name="Xiao X."/>
            <person name="Peng D."/>
            <person name="Wang G."/>
            <person name="Xiao Y."/>
        </authorList>
    </citation>
    <scope>NUCLEOTIDE SEQUENCE [LARGE SCALE GENOMIC DNA]</scope>
    <source>
        <strain evidence="3 4">36-1</strain>
    </source>
</reference>
<dbReference type="AlphaFoldDB" id="A0A2U3EBV2"/>
<proteinExistence type="predicted"/>
<feature type="transmembrane region" description="Helical" evidence="1">
    <location>
        <begin position="681"/>
        <end position="703"/>
    </location>
</feature>
<evidence type="ECO:0000313" key="3">
    <source>
        <dbReference type="EMBL" id="PWI71986.1"/>
    </source>
</evidence>
<evidence type="ECO:0000313" key="4">
    <source>
        <dbReference type="Proteomes" id="UP000245956"/>
    </source>
</evidence>
<accession>A0A2U3EBV2</accession>
<protein>
    <recommendedName>
        <fullName evidence="2">CorA-like transporter domain-containing protein</fullName>
    </recommendedName>
</protein>
<dbReference type="Pfam" id="PF26616">
    <property type="entry name" value="CorA-like"/>
    <property type="match status" value="1"/>
</dbReference>
<organism evidence="3 4">
    <name type="scientific">Purpureocillium lilacinum</name>
    <name type="common">Paecilomyces lilacinus</name>
    <dbReference type="NCBI Taxonomy" id="33203"/>
    <lineage>
        <taxon>Eukaryota</taxon>
        <taxon>Fungi</taxon>
        <taxon>Dikarya</taxon>
        <taxon>Ascomycota</taxon>
        <taxon>Pezizomycotina</taxon>
        <taxon>Sordariomycetes</taxon>
        <taxon>Hypocreomycetidae</taxon>
        <taxon>Hypocreales</taxon>
        <taxon>Ophiocordycipitaceae</taxon>
        <taxon>Purpureocillium</taxon>
    </lineage>
</organism>
<dbReference type="InterPro" id="IPR058257">
    <property type="entry name" value="CorA-like_dom"/>
</dbReference>
<keyword evidence="1" id="KW-1133">Transmembrane helix</keyword>
<keyword evidence="1" id="KW-0472">Membrane</keyword>
<dbReference type="EMBL" id="LCWV01000006">
    <property type="protein sequence ID" value="PWI71986.1"/>
    <property type="molecule type" value="Genomic_DNA"/>
</dbReference>
<keyword evidence="1" id="KW-0812">Transmembrane</keyword>
<dbReference type="Proteomes" id="UP000245956">
    <property type="component" value="Unassembled WGS sequence"/>
</dbReference>
<feature type="transmembrane region" description="Helical" evidence="1">
    <location>
        <begin position="619"/>
        <end position="643"/>
    </location>
</feature>
<evidence type="ECO:0000256" key="1">
    <source>
        <dbReference type="SAM" id="Phobius"/>
    </source>
</evidence>
<gene>
    <name evidence="3" type="ORF">PCL_10609</name>
</gene>